<dbReference type="InterPro" id="IPR008183">
    <property type="entry name" value="Aldose_1/G6P_1-epimerase"/>
</dbReference>
<comment type="catalytic activity">
    <reaction evidence="2">
        <text>alpha-D-galactose = beta-D-galactose</text>
        <dbReference type="Rhea" id="RHEA:28675"/>
        <dbReference type="ChEBI" id="CHEBI:27667"/>
        <dbReference type="ChEBI" id="CHEBI:28061"/>
        <dbReference type="EC" id="5.1.3.3"/>
    </reaction>
    <physiologicalReaction direction="right-to-left" evidence="2">
        <dbReference type="Rhea" id="RHEA:28677"/>
    </physiologicalReaction>
</comment>
<feature type="active site" evidence="8">
    <location>
        <position position="262"/>
    </location>
</feature>
<dbReference type="SUPFAM" id="SSF74650">
    <property type="entry name" value="Galactose mutarotase-like"/>
    <property type="match status" value="1"/>
</dbReference>
<dbReference type="GO" id="GO:0005975">
    <property type="term" value="P:carbohydrate metabolic process"/>
    <property type="evidence" value="ECO:0007669"/>
    <property type="project" value="InterPro"/>
</dbReference>
<dbReference type="GO" id="GO:0030246">
    <property type="term" value="F:carbohydrate binding"/>
    <property type="evidence" value="ECO:0007669"/>
    <property type="project" value="UniProtKB-UniRule"/>
</dbReference>
<protein>
    <recommendedName>
        <fullName evidence="7">glucose-6-phosphate 1-epimerase</fullName>
        <ecNumber evidence="7">5.1.3.15</ecNumber>
    </recommendedName>
</protein>
<evidence type="ECO:0000256" key="6">
    <source>
        <dbReference type="ARBA" id="ARBA00045743"/>
    </source>
</evidence>
<evidence type="ECO:0000256" key="5">
    <source>
        <dbReference type="ARBA" id="ARBA00023235"/>
    </source>
</evidence>
<dbReference type="Pfam" id="PF01263">
    <property type="entry name" value="Aldose_epim"/>
    <property type="match status" value="1"/>
</dbReference>
<evidence type="ECO:0000256" key="7">
    <source>
        <dbReference type="PIRNR" id="PIRNR016020"/>
    </source>
</evidence>
<comment type="function">
    <text evidence="6">Mutarotase that catalyzes the interconversion of beta-D-galactose and alpha-D-galactose during galactose metabolism. Beta-D-galactose is metabolized in the liver into glucose 1-phosphate, the primary metabolic fuel, by the action of four enzymes that constitute the Leloir pathway: GALM, GALK1 (galactokinase), GALT (galactose-1-phosphate uridylyltransferase) and GALE (UDP-galactose-4'-epimerase). Involved in the maintenance of the equilibrium between the beta- and alpha-anomers of galactose, therefore ensuring a sufficient supply of the alpha-anomer for GALK1. Also active on D-glucose although shows a preference for galactose over glucose.</text>
</comment>
<dbReference type="GO" id="GO:0047938">
    <property type="term" value="F:glucose-6-phosphate 1-epimerase activity"/>
    <property type="evidence" value="ECO:0007669"/>
    <property type="project" value="UniProtKB-UniRule"/>
</dbReference>
<evidence type="ECO:0000256" key="1">
    <source>
        <dbReference type="ARBA" id="ARBA00001096"/>
    </source>
</evidence>
<dbReference type="GO" id="GO:0004034">
    <property type="term" value="F:aldose 1-epimerase activity"/>
    <property type="evidence" value="ECO:0007669"/>
    <property type="project" value="UniProtKB-EC"/>
</dbReference>
<gene>
    <name evidence="9" type="ORF">GE061_001952</name>
</gene>
<evidence type="ECO:0000256" key="4">
    <source>
        <dbReference type="ARBA" id="ARBA00005866"/>
    </source>
</evidence>
<evidence type="ECO:0000256" key="2">
    <source>
        <dbReference type="ARBA" id="ARBA00001712"/>
    </source>
</evidence>
<dbReference type="InterPro" id="IPR025532">
    <property type="entry name" value="G6P_1-epimerase"/>
</dbReference>
<name>A0A8S9X397_APOLU</name>
<evidence type="ECO:0000256" key="3">
    <source>
        <dbReference type="ARBA" id="ARBA00004947"/>
    </source>
</evidence>
<dbReference type="GO" id="GO:0005737">
    <property type="term" value="C:cytoplasm"/>
    <property type="evidence" value="ECO:0007669"/>
    <property type="project" value="TreeGrafter"/>
</dbReference>
<dbReference type="InterPro" id="IPR014718">
    <property type="entry name" value="GH-type_carb-bd"/>
</dbReference>
<dbReference type="Proteomes" id="UP000466442">
    <property type="component" value="Unassembled WGS sequence"/>
</dbReference>
<organism evidence="9 10">
    <name type="scientific">Apolygus lucorum</name>
    <name type="common">Small green plant bug</name>
    <name type="synonym">Lygocoris lucorum</name>
    <dbReference type="NCBI Taxonomy" id="248454"/>
    <lineage>
        <taxon>Eukaryota</taxon>
        <taxon>Metazoa</taxon>
        <taxon>Ecdysozoa</taxon>
        <taxon>Arthropoda</taxon>
        <taxon>Hexapoda</taxon>
        <taxon>Insecta</taxon>
        <taxon>Pterygota</taxon>
        <taxon>Neoptera</taxon>
        <taxon>Paraneoptera</taxon>
        <taxon>Hemiptera</taxon>
        <taxon>Heteroptera</taxon>
        <taxon>Panheteroptera</taxon>
        <taxon>Cimicomorpha</taxon>
        <taxon>Miridae</taxon>
        <taxon>Mirini</taxon>
        <taxon>Apolygus</taxon>
    </lineage>
</organism>
<comment type="similarity">
    <text evidence="4 7">Belongs to the glucose-6-phosphate 1-epimerase family.</text>
</comment>
<dbReference type="AlphaFoldDB" id="A0A8S9X397"/>
<dbReference type="EC" id="5.1.3.15" evidence="7"/>
<evidence type="ECO:0000256" key="8">
    <source>
        <dbReference type="PIRSR" id="PIRSR016020-1"/>
    </source>
</evidence>
<evidence type="ECO:0000313" key="10">
    <source>
        <dbReference type="Proteomes" id="UP000466442"/>
    </source>
</evidence>
<accession>A0A8S9X397</accession>
<keyword evidence="10" id="KW-1185">Reference proteome</keyword>
<dbReference type="OrthoDB" id="6484469at2759"/>
<dbReference type="PANTHER" id="PTHR11122">
    <property type="entry name" value="APOSPORY-ASSOCIATED PROTEIN C-RELATED"/>
    <property type="match status" value="1"/>
</dbReference>
<feature type="active site" evidence="8">
    <location>
        <position position="158"/>
    </location>
</feature>
<sequence>MLHNRRITCSVVTSLYRVARRPYALQVAPSISCLNCLTLFRLASRRTRHDKKAVFDDKTPILGGVPIVFPHFADWEEKPFHGFARVCRWLVEKPPSKTENGDVRAVLKLMDTAWTRQFWDYTFSLTLEVVLGQNHLVTDISVHNPSPKQSFAFDLLLHTYFLLPDVTKCEISGFKGCSYVDKTQNFQEFTQNTDVITVRKYTDNIYKDTAETHVISNASGGKSIKLVKSNYPDTVVWNPWADTVKNFPDLDESEYPHFFCVEAGNVAKPVLLAPGKTFKASQVLHVIDK</sequence>
<comment type="pathway">
    <text evidence="3">Carbohydrate metabolism; galactose metabolism.</text>
</comment>
<keyword evidence="5 7" id="KW-0413">Isomerase</keyword>
<evidence type="ECO:0000313" key="9">
    <source>
        <dbReference type="EMBL" id="KAF6203620.1"/>
    </source>
</evidence>
<comment type="catalytic activity">
    <reaction evidence="1">
        <text>alpha-D-glucose 6-phosphate = beta-D-glucose 6-phosphate</text>
        <dbReference type="Rhea" id="RHEA:16249"/>
        <dbReference type="ChEBI" id="CHEBI:58225"/>
        <dbReference type="ChEBI" id="CHEBI:58247"/>
        <dbReference type="EC" id="5.1.3.15"/>
    </reaction>
</comment>
<dbReference type="EMBL" id="WIXP02000010">
    <property type="protein sequence ID" value="KAF6203620.1"/>
    <property type="molecule type" value="Genomic_DNA"/>
</dbReference>
<dbReference type="InterPro" id="IPR011013">
    <property type="entry name" value="Gal_mutarotase_sf_dom"/>
</dbReference>
<proteinExistence type="inferred from homology"/>
<dbReference type="PIRSF" id="PIRSF016020">
    <property type="entry name" value="PHexose_mutarotase"/>
    <property type="match status" value="1"/>
</dbReference>
<dbReference type="PANTHER" id="PTHR11122:SF13">
    <property type="entry name" value="GLUCOSE-6-PHOSPHATE 1-EPIMERASE"/>
    <property type="match status" value="1"/>
</dbReference>
<comment type="caution">
    <text evidence="9">The sequence shown here is derived from an EMBL/GenBank/DDBJ whole genome shotgun (WGS) entry which is preliminary data.</text>
</comment>
<dbReference type="Gene3D" id="2.70.98.10">
    <property type="match status" value="1"/>
</dbReference>
<reference evidence="9" key="1">
    <citation type="journal article" date="2021" name="Mol. Ecol. Resour.">
        <title>Apolygus lucorum genome provides insights into omnivorousness and mesophyll feeding.</title>
        <authorList>
            <person name="Liu Y."/>
            <person name="Liu H."/>
            <person name="Wang H."/>
            <person name="Huang T."/>
            <person name="Liu B."/>
            <person name="Yang B."/>
            <person name="Yin L."/>
            <person name="Li B."/>
            <person name="Zhang Y."/>
            <person name="Zhang S."/>
            <person name="Jiang F."/>
            <person name="Zhang X."/>
            <person name="Ren Y."/>
            <person name="Wang B."/>
            <person name="Wang S."/>
            <person name="Lu Y."/>
            <person name="Wu K."/>
            <person name="Fan W."/>
            <person name="Wang G."/>
        </authorList>
    </citation>
    <scope>NUCLEOTIDE SEQUENCE</scope>
    <source>
        <strain evidence="9">12Hb</strain>
    </source>
</reference>